<feature type="region of interest" description="Disordered" evidence="3">
    <location>
        <begin position="29"/>
        <end position="94"/>
    </location>
</feature>
<dbReference type="CDD" id="cd00041">
    <property type="entry name" value="CUB"/>
    <property type="match status" value="1"/>
</dbReference>
<evidence type="ECO:0000313" key="6">
    <source>
        <dbReference type="Proteomes" id="UP000092444"/>
    </source>
</evidence>
<dbReference type="SUPFAM" id="SSF49854">
    <property type="entry name" value="Spermadhesin, CUB domain"/>
    <property type="match status" value="1"/>
</dbReference>
<dbReference type="PANTHER" id="PTHR24652:SF69">
    <property type="entry name" value="CUB DOMAIN-CONTAINING PROTEIN"/>
    <property type="match status" value="1"/>
</dbReference>
<protein>
    <recommendedName>
        <fullName evidence="7">CUB domain-containing protein</fullName>
    </recommendedName>
</protein>
<keyword evidence="4" id="KW-1133">Transmembrane helix</keyword>
<evidence type="ECO:0000256" key="3">
    <source>
        <dbReference type="SAM" id="MobiDB-lite"/>
    </source>
</evidence>
<evidence type="ECO:0000256" key="2">
    <source>
        <dbReference type="PROSITE-ProRule" id="PRU00124"/>
    </source>
</evidence>
<dbReference type="SUPFAM" id="SSF57424">
    <property type="entry name" value="LDL receptor-like module"/>
    <property type="match status" value="1"/>
</dbReference>
<proteinExistence type="predicted"/>
<dbReference type="InterPro" id="IPR002172">
    <property type="entry name" value="LDrepeatLR_classA_rpt"/>
</dbReference>
<dbReference type="PANTHER" id="PTHR24652">
    <property type="entry name" value="LOW-DENSITY LIPOPROTEIN RECEPTOR CLASS A DOMAIN-CONTAINING PROTEIN 2"/>
    <property type="match status" value="1"/>
</dbReference>
<keyword evidence="6" id="KW-1185">Reference proteome</keyword>
<dbReference type="InterPro" id="IPR036055">
    <property type="entry name" value="LDL_receptor-like_sf"/>
</dbReference>
<evidence type="ECO:0000256" key="4">
    <source>
        <dbReference type="SAM" id="Phobius"/>
    </source>
</evidence>
<accession>A0A1B0G277</accession>
<feature type="transmembrane region" description="Helical" evidence="4">
    <location>
        <begin position="355"/>
        <end position="379"/>
    </location>
</feature>
<dbReference type="EMBL" id="CCAG010006679">
    <property type="status" value="NOT_ANNOTATED_CDS"/>
    <property type="molecule type" value="Genomic_DNA"/>
</dbReference>
<evidence type="ECO:0008006" key="7">
    <source>
        <dbReference type="Google" id="ProtNLM"/>
    </source>
</evidence>
<dbReference type="InterPro" id="IPR042333">
    <property type="entry name" value="LRAD2/Mig-13-like"/>
</dbReference>
<dbReference type="AlphaFoldDB" id="A0A1B0G277"/>
<dbReference type="SMART" id="SM00192">
    <property type="entry name" value="LDLa"/>
    <property type="match status" value="1"/>
</dbReference>
<dbReference type="Gene3D" id="4.10.400.10">
    <property type="entry name" value="Low-density Lipoprotein Receptor"/>
    <property type="match status" value="1"/>
</dbReference>
<dbReference type="InterPro" id="IPR035914">
    <property type="entry name" value="Sperma_CUB_dom_sf"/>
</dbReference>
<feature type="compositionally biased region" description="Low complexity" evidence="3">
    <location>
        <begin position="35"/>
        <end position="53"/>
    </location>
</feature>
<sequence>MLRPTSCGPGPPSQDTVHEFSINFKNNKSKEKPVQYQQQEYQQQQEQQQQRQQSTPTTIQTKQPKNINKCRKNNNNNSNKNNNNNNNNKSKRNGRFSLKSLEYSSQLLKTMVANYSNTMCNIKKTILKIERLMCTTTATSTAAAAAASAARKWHLMFLILSALLIQTPYQAAAEKSKHYYMQSLCKNHFLQQLYRKIDGAVLWSQNERNLDCIITFQTHSILQRFMLRFDMLQLDCNDHLYIYDGAHAATPKIDISCRQTKQTVSSMLTRTNFVTLKYVTDNWGTDANGFKLVITSVKDPKHTCKDFTCSTNGFCIHPDLLCDGINHCSDNSDESVHNLCQNETTNTVFGMDVTWFVLIVVSLLLILSATIVGISICVCRRQEDNTTNQNTAIQLHHTAETNGSSKHLHYTHGGTLTRDHTQLPPTSGNWHHPAGPYGYHRILHNYLKMATKVRPIWCLANSVN</sequence>
<dbReference type="PROSITE" id="PS50068">
    <property type="entry name" value="LDLRA_2"/>
    <property type="match status" value="1"/>
</dbReference>
<dbReference type="Pfam" id="PF00057">
    <property type="entry name" value="Ldl_recept_a"/>
    <property type="match status" value="1"/>
</dbReference>
<keyword evidence="4" id="KW-0812">Transmembrane</keyword>
<dbReference type="InterPro" id="IPR023415">
    <property type="entry name" value="LDLR_class-A_CS"/>
</dbReference>
<feature type="compositionally biased region" description="Polar residues" evidence="3">
    <location>
        <begin position="54"/>
        <end position="64"/>
    </location>
</feature>
<dbReference type="PROSITE" id="PS01209">
    <property type="entry name" value="LDLRA_1"/>
    <property type="match status" value="1"/>
</dbReference>
<keyword evidence="1" id="KW-1015">Disulfide bond</keyword>
<dbReference type="VEuPathDB" id="VectorBase:GMOY007405"/>
<comment type="caution">
    <text evidence="2">Lacks conserved residue(s) required for the propagation of feature annotation.</text>
</comment>
<evidence type="ECO:0000313" key="5">
    <source>
        <dbReference type="EnsemblMetazoa" id="GMOY007405-PA"/>
    </source>
</evidence>
<feature type="compositionally biased region" description="Low complexity" evidence="3">
    <location>
        <begin position="73"/>
        <end position="88"/>
    </location>
</feature>
<organism evidence="5 6">
    <name type="scientific">Glossina morsitans morsitans</name>
    <name type="common">Savannah tsetse fly</name>
    <dbReference type="NCBI Taxonomy" id="37546"/>
    <lineage>
        <taxon>Eukaryota</taxon>
        <taxon>Metazoa</taxon>
        <taxon>Ecdysozoa</taxon>
        <taxon>Arthropoda</taxon>
        <taxon>Hexapoda</taxon>
        <taxon>Insecta</taxon>
        <taxon>Pterygota</taxon>
        <taxon>Neoptera</taxon>
        <taxon>Endopterygota</taxon>
        <taxon>Diptera</taxon>
        <taxon>Brachycera</taxon>
        <taxon>Muscomorpha</taxon>
        <taxon>Hippoboscoidea</taxon>
        <taxon>Glossinidae</taxon>
        <taxon>Glossina</taxon>
    </lineage>
</organism>
<dbReference type="PhylomeDB" id="A0A1B0G277"/>
<reference evidence="5" key="1">
    <citation type="submission" date="2020-05" db="UniProtKB">
        <authorList>
            <consortium name="EnsemblMetazoa"/>
        </authorList>
    </citation>
    <scope>IDENTIFICATION</scope>
    <source>
        <strain evidence="5">Yale</strain>
    </source>
</reference>
<dbReference type="Gene3D" id="2.60.120.290">
    <property type="entry name" value="Spermadhesin, CUB domain"/>
    <property type="match status" value="1"/>
</dbReference>
<keyword evidence="4" id="KW-0472">Membrane</keyword>
<dbReference type="InterPro" id="IPR000859">
    <property type="entry name" value="CUB_dom"/>
</dbReference>
<dbReference type="Proteomes" id="UP000092444">
    <property type="component" value="Unassembled WGS sequence"/>
</dbReference>
<evidence type="ECO:0000256" key="1">
    <source>
        <dbReference type="ARBA" id="ARBA00023157"/>
    </source>
</evidence>
<dbReference type="CDD" id="cd00112">
    <property type="entry name" value="LDLa"/>
    <property type="match status" value="1"/>
</dbReference>
<name>A0A1B0G277_GLOMM</name>
<dbReference type="EnsemblMetazoa" id="GMOY007405-RA">
    <property type="protein sequence ID" value="GMOY007405-PA"/>
    <property type="gene ID" value="GMOY007405"/>
</dbReference>